<dbReference type="InterPro" id="IPR036097">
    <property type="entry name" value="HisK_dim/P_sf"/>
</dbReference>
<comment type="catalytic activity">
    <reaction evidence="1">
        <text>ATP + protein L-histidine = ADP + protein N-phospho-L-histidine.</text>
        <dbReference type="EC" id="2.7.13.3"/>
    </reaction>
</comment>
<keyword evidence="3" id="KW-0597">Phosphoprotein</keyword>
<dbReference type="SUPFAM" id="SSF55874">
    <property type="entry name" value="ATPase domain of HSP90 chaperone/DNA topoisomerase II/histidine kinase"/>
    <property type="match status" value="1"/>
</dbReference>
<gene>
    <name evidence="9" type="ORF">A3C16_00030</name>
</gene>
<feature type="domain" description="Histidine kinase" evidence="8">
    <location>
        <begin position="269"/>
        <end position="486"/>
    </location>
</feature>
<keyword evidence="6" id="KW-0902">Two-component regulatory system</keyword>
<dbReference type="SUPFAM" id="SSF47384">
    <property type="entry name" value="Homodimeric domain of signal transducing histidine kinase"/>
    <property type="match status" value="1"/>
</dbReference>
<dbReference type="InterPro" id="IPR036890">
    <property type="entry name" value="HATPase_C_sf"/>
</dbReference>
<dbReference type="InterPro" id="IPR003594">
    <property type="entry name" value="HATPase_dom"/>
</dbReference>
<evidence type="ECO:0000256" key="1">
    <source>
        <dbReference type="ARBA" id="ARBA00000085"/>
    </source>
</evidence>
<organism evidence="9 10">
    <name type="scientific">Candidatus Sungbacteria bacterium RIFCSPHIGHO2_02_FULL_51_29</name>
    <dbReference type="NCBI Taxonomy" id="1802273"/>
    <lineage>
        <taxon>Bacteria</taxon>
        <taxon>Candidatus Sungiibacteriota</taxon>
    </lineage>
</organism>
<keyword evidence="7" id="KW-0472">Membrane</keyword>
<keyword evidence="5" id="KW-0418">Kinase</keyword>
<dbReference type="EMBL" id="MHQL01000014">
    <property type="protein sequence ID" value="OHA03478.1"/>
    <property type="molecule type" value="Genomic_DNA"/>
</dbReference>
<dbReference type="PANTHER" id="PTHR43711">
    <property type="entry name" value="TWO-COMPONENT HISTIDINE KINASE"/>
    <property type="match status" value="1"/>
</dbReference>
<evidence type="ECO:0000259" key="8">
    <source>
        <dbReference type="PROSITE" id="PS50109"/>
    </source>
</evidence>
<dbReference type="PROSITE" id="PS50109">
    <property type="entry name" value="HIS_KIN"/>
    <property type="match status" value="1"/>
</dbReference>
<reference evidence="9 10" key="1">
    <citation type="journal article" date="2016" name="Nat. Commun.">
        <title>Thousands of microbial genomes shed light on interconnected biogeochemical processes in an aquifer system.</title>
        <authorList>
            <person name="Anantharaman K."/>
            <person name="Brown C.T."/>
            <person name="Hug L.A."/>
            <person name="Sharon I."/>
            <person name="Castelle C.J."/>
            <person name="Probst A.J."/>
            <person name="Thomas B.C."/>
            <person name="Singh A."/>
            <person name="Wilkins M.J."/>
            <person name="Karaoz U."/>
            <person name="Brodie E.L."/>
            <person name="Williams K.H."/>
            <person name="Hubbard S.S."/>
            <person name="Banfield J.F."/>
        </authorList>
    </citation>
    <scope>NUCLEOTIDE SEQUENCE [LARGE SCALE GENOMIC DNA]</scope>
</reference>
<evidence type="ECO:0000256" key="5">
    <source>
        <dbReference type="ARBA" id="ARBA00022777"/>
    </source>
</evidence>
<dbReference type="InterPro" id="IPR005467">
    <property type="entry name" value="His_kinase_dom"/>
</dbReference>
<keyword evidence="7" id="KW-0812">Transmembrane</keyword>
<name>A0A1G2KVL4_9BACT</name>
<dbReference type="EC" id="2.7.13.3" evidence="2"/>
<dbReference type="PANTHER" id="PTHR43711:SF31">
    <property type="entry name" value="HISTIDINE KINASE"/>
    <property type="match status" value="1"/>
</dbReference>
<dbReference type="Gene3D" id="1.10.287.130">
    <property type="match status" value="1"/>
</dbReference>
<dbReference type="Gene3D" id="3.30.565.10">
    <property type="entry name" value="Histidine kinase-like ATPase, C-terminal domain"/>
    <property type="match status" value="1"/>
</dbReference>
<evidence type="ECO:0000256" key="6">
    <source>
        <dbReference type="ARBA" id="ARBA00023012"/>
    </source>
</evidence>
<dbReference type="CDD" id="cd00082">
    <property type="entry name" value="HisKA"/>
    <property type="match status" value="1"/>
</dbReference>
<accession>A0A1G2KVL4</accession>
<dbReference type="Proteomes" id="UP000177811">
    <property type="component" value="Unassembled WGS sequence"/>
</dbReference>
<evidence type="ECO:0000256" key="3">
    <source>
        <dbReference type="ARBA" id="ARBA00022553"/>
    </source>
</evidence>
<comment type="caution">
    <text evidence="9">The sequence shown here is derived from an EMBL/GenBank/DDBJ whole genome shotgun (WGS) entry which is preliminary data.</text>
</comment>
<dbReference type="PRINTS" id="PR00344">
    <property type="entry name" value="BCTRLSENSOR"/>
</dbReference>
<dbReference type="FunFam" id="3.30.565.10:FF:000006">
    <property type="entry name" value="Sensor histidine kinase WalK"/>
    <property type="match status" value="1"/>
</dbReference>
<evidence type="ECO:0000313" key="10">
    <source>
        <dbReference type="Proteomes" id="UP000177811"/>
    </source>
</evidence>
<dbReference type="AlphaFoldDB" id="A0A1G2KVL4"/>
<dbReference type="Pfam" id="PF02518">
    <property type="entry name" value="HATPase_c"/>
    <property type="match status" value="1"/>
</dbReference>
<keyword evidence="4" id="KW-0808">Transferase</keyword>
<dbReference type="InterPro" id="IPR004358">
    <property type="entry name" value="Sig_transdc_His_kin-like_C"/>
</dbReference>
<evidence type="ECO:0000256" key="4">
    <source>
        <dbReference type="ARBA" id="ARBA00022679"/>
    </source>
</evidence>
<dbReference type="InterPro" id="IPR003661">
    <property type="entry name" value="HisK_dim/P_dom"/>
</dbReference>
<dbReference type="SMART" id="SM00387">
    <property type="entry name" value="HATPase_c"/>
    <property type="match status" value="1"/>
</dbReference>
<dbReference type="SMART" id="SM00388">
    <property type="entry name" value="HisKA"/>
    <property type="match status" value="1"/>
</dbReference>
<evidence type="ECO:0000256" key="2">
    <source>
        <dbReference type="ARBA" id="ARBA00012438"/>
    </source>
</evidence>
<feature type="transmembrane region" description="Helical" evidence="7">
    <location>
        <begin position="12"/>
        <end position="36"/>
    </location>
</feature>
<evidence type="ECO:0000256" key="7">
    <source>
        <dbReference type="SAM" id="Phobius"/>
    </source>
</evidence>
<sequence>MKNIYLRVLSFGIFFQFMALGIFVCIVIGVFLSMAIRPALTDFVFREQELSTVIFINRIAAEVLVQEDFSGVTGPEERARFQRFYERLQIPGLFRLKVWDPQGVVVYSDKRELIGQKVPNIAPVRDGFSLQTTVILHSYDRDDPHDAGEEPYGDALLVYAPITFGDSAQVVGVVETYARAGFVLQEIGSITRAFAVRITSSLIILFVALSYIAWQASRTVDRQRKKLQEYATGLEDMVRKRTEQLEETGKHEVEQSKELLRLKDQFVFIAAHELNSPATALKWGLAALQAARSDFSETERDLMRNLKQATERLIVLVEDILGVARLENKTIRLNLTVLSVGEVAGAAIREVEPRASDRHVVLKNEIEDGTLQALADPVRLKEVFVNFLTNGIKYAKPEGGEVRIWAESRGKEIVVHVSDTGLGIRKEEQQKVFEKFFRSKDVHDIEGTGLGLFIVKHLIELMSGKLSFESTWGAGTTFSFSLPRAGESKGTLGLIDVPGVHVP</sequence>
<keyword evidence="7" id="KW-1133">Transmembrane helix</keyword>
<dbReference type="GO" id="GO:0000155">
    <property type="term" value="F:phosphorelay sensor kinase activity"/>
    <property type="evidence" value="ECO:0007669"/>
    <property type="project" value="InterPro"/>
</dbReference>
<evidence type="ECO:0000313" key="9">
    <source>
        <dbReference type="EMBL" id="OHA03478.1"/>
    </source>
</evidence>
<proteinExistence type="predicted"/>
<protein>
    <recommendedName>
        <fullName evidence="2">histidine kinase</fullName>
        <ecNumber evidence="2">2.7.13.3</ecNumber>
    </recommendedName>
</protein>
<dbReference type="InterPro" id="IPR050736">
    <property type="entry name" value="Sensor_HK_Regulatory"/>
</dbReference>